<sequence>MVGQTHRPPPSVSGDGSVYAYANLFRSDMDSCSTLRRRPTSSSAASCRWSLESTLATQSLHPCHNADGVDEKLLVQVTRFTCGSYVVGYTFYHLFADGYAALQPGSKCQKIDRQEIRVAGNCSCLAWIK</sequence>
<proteinExistence type="predicted"/>
<comment type="caution">
    <text evidence="1">The sequence shown here is derived from an EMBL/GenBank/DDBJ whole genome shotgun (WGS) entry which is preliminary data.</text>
</comment>
<evidence type="ECO:0000313" key="2">
    <source>
        <dbReference type="Proteomes" id="UP000324897"/>
    </source>
</evidence>
<reference evidence="1 2" key="1">
    <citation type="journal article" date="2019" name="Sci. Rep.">
        <title>A high-quality genome of Eragrostis curvula grass provides insights into Poaceae evolution and supports new strategies to enhance forage quality.</title>
        <authorList>
            <person name="Carballo J."/>
            <person name="Santos B.A.C.M."/>
            <person name="Zappacosta D."/>
            <person name="Garbus I."/>
            <person name="Selva J.P."/>
            <person name="Gallo C.A."/>
            <person name="Diaz A."/>
            <person name="Albertini E."/>
            <person name="Caccamo M."/>
            <person name="Echenique V."/>
        </authorList>
    </citation>
    <scope>NUCLEOTIDE SEQUENCE [LARGE SCALE GENOMIC DNA]</scope>
    <source>
        <strain evidence="2">cv. Victoria</strain>
        <tissue evidence="1">Leaf</tissue>
    </source>
</reference>
<organism evidence="1 2">
    <name type="scientific">Eragrostis curvula</name>
    <name type="common">weeping love grass</name>
    <dbReference type="NCBI Taxonomy" id="38414"/>
    <lineage>
        <taxon>Eukaryota</taxon>
        <taxon>Viridiplantae</taxon>
        <taxon>Streptophyta</taxon>
        <taxon>Embryophyta</taxon>
        <taxon>Tracheophyta</taxon>
        <taxon>Spermatophyta</taxon>
        <taxon>Magnoliopsida</taxon>
        <taxon>Liliopsida</taxon>
        <taxon>Poales</taxon>
        <taxon>Poaceae</taxon>
        <taxon>PACMAD clade</taxon>
        <taxon>Chloridoideae</taxon>
        <taxon>Eragrostideae</taxon>
        <taxon>Eragrostidinae</taxon>
        <taxon>Eragrostis</taxon>
    </lineage>
</organism>
<dbReference type="AlphaFoldDB" id="A0A5J9SIV3"/>
<dbReference type="InterPro" id="IPR023213">
    <property type="entry name" value="CAT-like_dom_sf"/>
</dbReference>
<accession>A0A5J9SIV3</accession>
<dbReference type="Gramene" id="TVT98725">
    <property type="protein sequence ID" value="TVT98725"/>
    <property type="gene ID" value="EJB05_55955"/>
</dbReference>
<name>A0A5J9SIV3_9POAL</name>
<dbReference type="Pfam" id="PF02458">
    <property type="entry name" value="Transferase"/>
    <property type="match status" value="1"/>
</dbReference>
<dbReference type="GO" id="GO:0016747">
    <property type="term" value="F:acyltransferase activity, transferring groups other than amino-acyl groups"/>
    <property type="evidence" value="ECO:0007669"/>
    <property type="project" value="UniProtKB-ARBA"/>
</dbReference>
<feature type="non-terminal residue" evidence="1">
    <location>
        <position position="1"/>
    </location>
</feature>
<dbReference type="Gene3D" id="3.30.559.10">
    <property type="entry name" value="Chloramphenicol acetyltransferase-like domain"/>
    <property type="match status" value="1"/>
</dbReference>
<dbReference type="Proteomes" id="UP000324897">
    <property type="component" value="Unassembled WGS sequence"/>
</dbReference>
<keyword evidence="2" id="KW-1185">Reference proteome</keyword>
<evidence type="ECO:0000313" key="1">
    <source>
        <dbReference type="EMBL" id="TVT98725.1"/>
    </source>
</evidence>
<dbReference type="EMBL" id="RWGY01000817">
    <property type="protein sequence ID" value="TVT98725.1"/>
    <property type="molecule type" value="Genomic_DNA"/>
</dbReference>
<gene>
    <name evidence="1" type="ORF">EJB05_55955</name>
</gene>
<protein>
    <submittedName>
        <fullName evidence="1">Uncharacterized protein</fullName>
    </submittedName>
</protein>